<dbReference type="HOGENOM" id="CLU_220632_0_0_5"/>
<dbReference type="AlphaFoldDB" id="A0A0H3AW59"/>
<gene>
    <name evidence="1" type="ordered locus">A1G_00505</name>
</gene>
<dbReference type="KEGG" id="rri:A1G_00505"/>
<dbReference type="RefSeq" id="WP_012150308.1">
    <property type="nucleotide sequence ID" value="NC_009882.1"/>
</dbReference>
<evidence type="ECO:0000313" key="1">
    <source>
        <dbReference type="EMBL" id="ABV75687.1"/>
    </source>
</evidence>
<reference evidence="2" key="1">
    <citation type="submission" date="2007-09" db="EMBL/GenBank/DDBJ databases">
        <title>Complete genome sequence of Rickettsia rickettsii.</title>
        <authorList>
            <person name="Madan A."/>
            <person name="Fahey J."/>
            <person name="Helton E."/>
            <person name="Ketteman M."/>
            <person name="Madan A."/>
            <person name="Rodrigues S."/>
            <person name="Sanchez A."/>
            <person name="Dasch G."/>
            <person name="Eremeeva M."/>
        </authorList>
    </citation>
    <scope>NUCLEOTIDE SEQUENCE [LARGE SCALE GENOMIC DNA]</scope>
    <source>
        <strain evidence="2">Sheila Smith</strain>
    </source>
</reference>
<evidence type="ECO:0000313" key="2">
    <source>
        <dbReference type="Proteomes" id="UP000006832"/>
    </source>
</evidence>
<organism evidence="1 2">
    <name type="scientific">Rickettsia rickettsii (strain Sheila Smith)</name>
    <dbReference type="NCBI Taxonomy" id="392021"/>
    <lineage>
        <taxon>Bacteria</taxon>
        <taxon>Pseudomonadati</taxon>
        <taxon>Pseudomonadota</taxon>
        <taxon>Alphaproteobacteria</taxon>
        <taxon>Rickettsiales</taxon>
        <taxon>Rickettsiaceae</taxon>
        <taxon>Rickettsieae</taxon>
        <taxon>Rickettsia</taxon>
        <taxon>spotted fever group</taxon>
    </lineage>
</organism>
<dbReference type="Proteomes" id="UP000006832">
    <property type="component" value="Chromosome"/>
</dbReference>
<dbReference type="GeneID" id="79938196"/>
<accession>A0A0H3AW59</accession>
<sequence length="35" mass="3871">MGGKIINNVTGDEDEALGEHRMRPVSDSIVLYQII</sequence>
<protein>
    <submittedName>
        <fullName evidence="1">Uncharacterized protein</fullName>
    </submittedName>
</protein>
<name>A0A0H3AW59_RICRS</name>
<proteinExistence type="predicted"/>
<dbReference type="EMBL" id="CP000848">
    <property type="protein sequence ID" value="ABV75687.1"/>
    <property type="molecule type" value="Genomic_DNA"/>
</dbReference>